<sequence>MKACYAKFNPHQFLECHTLDAINVLKSLKNSFYWLEELSPGIFELSFYAVLLHDTGKCASGFQKSGLQRERWGYRHELLSVPFVQFLDYGERERNLIALAILTHHKTLDELEEKLPIGDGNLSPEFHEKLEELFDRSEYLEQVFIPRISNMEAYYFGTKRPPKRFKLPADWKEKLRDFDFQALKEWYEENVDNERLTLTFIRGLLNASDHLASAGETSIALLPDINEKLELRIPPEKLRPLQIEASQHAGNLILRAPTGYGKTEAGLLWANKNALRNGKEIASRIFYVLPYKASINAMHKRLMGLFPDPSLVGILHSSAGFYLYTSSLEYERLGSLYRKIYTPLKVTTPFQLMKAFFGVGFHEMLKTELAGSILIFDEIHAYEPNVLGIILAMLEEVAPLKAKTMVMTATLPDFLEDLIKETLPFRELKVPANDANKFTRHRVHVIDGSIDSIEELIPELKLYQKVKKSSRPALIACNSVDRAVATYRVLKEKGFKVLLLHSRFTHGDREEKERTLLERMNDYDFVVATQVVEVSLDVSFSTILTEPAPLDALIQRFGRVNRQGWRNGKIEDVYVLTQGSEADEKIYKDYRVVEESVKILEELDGEELKESLIPELVSRAYSVISKKLTEEVQDYKKLAKDVFNNVKPLKRGEDEEKFYEMFNGVEAVPGIYAGEMLRLLNRGMGIEAHRYLVPVPMWLYWAEKESFHRLSDRGVGKHIIVAELEYSPETGLLREPLTGGDIL</sequence>
<organism evidence="13 14">
    <name type="scientific">Thermococcus waiotapuensis</name>
    <dbReference type="NCBI Taxonomy" id="90909"/>
    <lineage>
        <taxon>Archaea</taxon>
        <taxon>Methanobacteriati</taxon>
        <taxon>Methanobacteriota</taxon>
        <taxon>Thermococci</taxon>
        <taxon>Thermococcales</taxon>
        <taxon>Thermococcaceae</taxon>
        <taxon>Thermococcus</taxon>
    </lineage>
</organism>
<dbReference type="GO" id="GO:0016787">
    <property type="term" value="F:hydrolase activity"/>
    <property type="evidence" value="ECO:0007669"/>
    <property type="project" value="UniProtKB-KW"/>
</dbReference>
<evidence type="ECO:0000256" key="3">
    <source>
        <dbReference type="ARBA" id="ARBA00022722"/>
    </source>
</evidence>
<dbReference type="GO" id="GO:0046872">
    <property type="term" value="F:metal ion binding"/>
    <property type="evidence" value="ECO:0007669"/>
    <property type="project" value="UniProtKB-KW"/>
</dbReference>
<comment type="similarity">
    <text evidence="2">In the central section; belongs to the CRISPR-associated helicase Cas3 family.</text>
</comment>
<dbReference type="InterPro" id="IPR001650">
    <property type="entry name" value="Helicase_C-like"/>
</dbReference>
<evidence type="ECO:0000256" key="5">
    <source>
        <dbReference type="ARBA" id="ARBA00022741"/>
    </source>
</evidence>
<evidence type="ECO:0000256" key="4">
    <source>
        <dbReference type="ARBA" id="ARBA00022723"/>
    </source>
</evidence>
<dbReference type="InterPro" id="IPR027417">
    <property type="entry name" value="P-loop_NTPase"/>
</dbReference>
<dbReference type="RefSeq" id="WP_315343000.1">
    <property type="nucleotide sequence ID" value="NZ_JAVDZE010000005.1"/>
</dbReference>
<dbReference type="PANTHER" id="PTHR47959:SF16">
    <property type="entry name" value="CRISPR-ASSOCIATED NUCLEASE_HELICASE CAS3-RELATED"/>
    <property type="match status" value="1"/>
</dbReference>
<evidence type="ECO:0000256" key="2">
    <source>
        <dbReference type="ARBA" id="ARBA00009046"/>
    </source>
</evidence>
<dbReference type="Gene3D" id="3.40.50.300">
    <property type="entry name" value="P-loop containing nucleotide triphosphate hydrolases"/>
    <property type="match status" value="2"/>
</dbReference>
<dbReference type="InterPro" id="IPR011545">
    <property type="entry name" value="DEAD/DEAH_box_helicase_dom"/>
</dbReference>
<proteinExistence type="inferred from homology"/>
<dbReference type="PROSITE" id="PS51194">
    <property type="entry name" value="HELICASE_CTER"/>
    <property type="match status" value="1"/>
</dbReference>
<keyword evidence="4" id="KW-0479">Metal-binding</keyword>
<dbReference type="PANTHER" id="PTHR47959">
    <property type="entry name" value="ATP-DEPENDENT RNA HELICASE RHLE-RELATED"/>
    <property type="match status" value="1"/>
</dbReference>
<dbReference type="GO" id="GO:0051607">
    <property type="term" value="P:defense response to virus"/>
    <property type="evidence" value="ECO:0007669"/>
    <property type="project" value="UniProtKB-KW"/>
</dbReference>
<dbReference type="AlphaFoldDB" id="A0AAE4NWJ6"/>
<dbReference type="InterPro" id="IPR006474">
    <property type="entry name" value="Helicase_Cas3_CRISPR-ass_core"/>
</dbReference>
<dbReference type="Pfam" id="PF00270">
    <property type="entry name" value="DEAD"/>
    <property type="match status" value="1"/>
</dbReference>
<dbReference type="GO" id="GO:0003724">
    <property type="term" value="F:RNA helicase activity"/>
    <property type="evidence" value="ECO:0007669"/>
    <property type="project" value="TreeGrafter"/>
</dbReference>
<name>A0AAE4NWJ6_9EURY</name>
<evidence type="ECO:0000256" key="9">
    <source>
        <dbReference type="ARBA" id="ARBA00023118"/>
    </source>
</evidence>
<keyword evidence="6" id="KW-0378">Hydrolase</keyword>
<evidence type="ECO:0000256" key="6">
    <source>
        <dbReference type="ARBA" id="ARBA00022801"/>
    </source>
</evidence>
<evidence type="ECO:0000256" key="1">
    <source>
        <dbReference type="ARBA" id="ARBA00006847"/>
    </source>
</evidence>
<feature type="domain" description="HD Cas3-type" evidence="12">
    <location>
        <begin position="7"/>
        <end position="211"/>
    </location>
</feature>
<comment type="caution">
    <text evidence="13">The sequence shown here is derived from an EMBL/GenBank/DDBJ whole genome shotgun (WGS) entry which is preliminary data.</text>
</comment>
<evidence type="ECO:0000259" key="10">
    <source>
        <dbReference type="PROSITE" id="PS51192"/>
    </source>
</evidence>
<dbReference type="GO" id="GO:0005524">
    <property type="term" value="F:ATP binding"/>
    <property type="evidence" value="ECO:0007669"/>
    <property type="project" value="UniProtKB-KW"/>
</dbReference>
<keyword evidence="5" id="KW-0547">Nucleotide-binding</keyword>
<dbReference type="SUPFAM" id="SSF52540">
    <property type="entry name" value="P-loop containing nucleoside triphosphate hydrolases"/>
    <property type="match status" value="1"/>
</dbReference>
<evidence type="ECO:0000259" key="12">
    <source>
        <dbReference type="PROSITE" id="PS51643"/>
    </source>
</evidence>
<dbReference type="NCBIfam" id="TIGR01587">
    <property type="entry name" value="cas3_core"/>
    <property type="match status" value="1"/>
</dbReference>
<dbReference type="PROSITE" id="PS51192">
    <property type="entry name" value="HELICASE_ATP_BIND_1"/>
    <property type="match status" value="1"/>
</dbReference>
<dbReference type="InterPro" id="IPR050079">
    <property type="entry name" value="DEAD_box_RNA_helicase"/>
</dbReference>
<dbReference type="GO" id="GO:0004518">
    <property type="term" value="F:nuclease activity"/>
    <property type="evidence" value="ECO:0007669"/>
    <property type="project" value="UniProtKB-KW"/>
</dbReference>
<dbReference type="GO" id="GO:0140097">
    <property type="term" value="F:catalytic activity, acting on DNA"/>
    <property type="evidence" value="ECO:0007669"/>
    <property type="project" value="UniProtKB-ARBA"/>
</dbReference>
<dbReference type="Proteomes" id="UP001245683">
    <property type="component" value="Unassembled WGS sequence"/>
</dbReference>
<dbReference type="GO" id="GO:0005829">
    <property type="term" value="C:cytosol"/>
    <property type="evidence" value="ECO:0007669"/>
    <property type="project" value="TreeGrafter"/>
</dbReference>
<evidence type="ECO:0000313" key="14">
    <source>
        <dbReference type="Proteomes" id="UP001245683"/>
    </source>
</evidence>
<dbReference type="InterPro" id="IPR054712">
    <property type="entry name" value="Cas3-like_dom"/>
</dbReference>
<gene>
    <name evidence="13" type="primary">cas3</name>
    <name evidence="13" type="ORF">RBI02_08615</name>
</gene>
<keyword evidence="9" id="KW-0051">Antiviral defense</keyword>
<dbReference type="Pfam" id="PF22590">
    <property type="entry name" value="Cas3-like_C_2"/>
    <property type="match status" value="1"/>
</dbReference>
<feature type="domain" description="Helicase ATP-binding" evidence="10">
    <location>
        <begin position="243"/>
        <end position="429"/>
    </location>
</feature>
<protein>
    <submittedName>
        <fullName evidence="13">CRISPR-associated helicase Cas3</fullName>
    </submittedName>
</protein>
<evidence type="ECO:0000313" key="13">
    <source>
        <dbReference type="EMBL" id="MDV3104592.1"/>
    </source>
</evidence>
<keyword evidence="7" id="KW-0347">Helicase</keyword>
<accession>A0AAE4NWJ6</accession>
<evidence type="ECO:0000256" key="8">
    <source>
        <dbReference type="ARBA" id="ARBA00022840"/>
    </source>
</evidence>
<dbReference type="CDD" id="cd09641">
    <property type="entry name" value="Cas3''_I"/>
    <property type="match status" value="1"/>
</dbReference>
<dbReference type="NCBIfam" id="TIGR01596">
    <property type="entry name" value="cas3_HD"/>
    <property type="match status" value="1"/>
</dbReference>
<dbReference type="PROSITE" id="PS51643">
    <property type="entry name" value="HD_CAS3"/>
    <property type="match status" value="1"/>
</dbReference>
<dbReference type="SMART" id="SM00487">
    <property type="entry name" value="DEXDc"/>
    <property type="match status" value="1"/>
</dbReference>
<dbReference type="InterPro" id="IPR038257">
    <property type="entry name" value="CRISPR-assoc_Cas3_HD_sf"/>
</dbReference>
<keyword evidence="14" id="KW-1185">Reference proteome</keyword>
<dbReference type="EMBL" id="JAVDZE010000005">
    <property type="protein sequence ID" value="MDV3104592.1"/>
    <property type="molecule type" value="Genomic_DNA"/>
</dbReference>
<dbReference type="GO" id="GO:0003676">
    <property type="term" value="F:nucleic acid binding"/>
    <property type="evidence" value="ECO:0007669"/>
    <property type="project" value="InterPro"/>
</dbReference>
<feature type="domain" description="Helicase C-terminal" evidence="11">
    <location>
        <begin position="461"/>
        <end position="624"/>
    </location>
</feature>
<comment type="similarity">
    <text evidence="1">In the N-terminal section; belongs to the CRISPR-associated nuclease Cas3-HD family.</text>
</comment>
<dbReference type="InterPro" id="IPR006483">
    <property type="entry name" value="CRISPR-assoc_Cas3_HD"/>
</dbReference>
<evidence type="ECO:0000256" key="7">
    <source>
        <dbReference type="ARBA" id="ARBA00022806"/>
    </source>
</evidence>
<dbReference type="SMART" id="SM00490">
    <property type="entry name" value="HELICc"/>
    <property type="match status" value="1"/>
</dbReference>
<keyword evidence="8" id="KW-0067">ATP-binding</keyword>
<dbReference type="InterPro" id="IPR014001">
    <property type="entry name" value="Helicase_ATP-bd"/>
</dbReference>
<evidence type="ECO:0000259" key="11">
    <source>
        <dbReference type="PROSITE" id="PS51194"/>
    </source>
</evidence>
<keyword evidence="3" id="KW-0540">Nuclease</keyword>
<dbReference type="Gene3D" id="1.10.3210.30">
    <property type="match status" value="1"/>
</dbReference>
<reference evidence="13 14" key="1">
    <citation type="submission" date="2023-08" db="EMBL/GenBank/DDBJ databases">
        <title>Draft genome sequence of Thermococcus waiotapuensis WT1T, a thermophilic sulphur-dependent archaeon from order Thermococcales.</title>
        <authorList>
            <person name="Manners S.H."/>
            <person name="Carere C.R."/>
            <person name="Dhami M.K."/>
            <person name="Dobson R.C.J."/>
            <person name="Stott M.B."/>
        </authorList>
    </citation>
    <scope>NUCLEOTIDE SEQUENCE [LARGE SCALE GENOMIC DNA]</scope>
    <source>
        <strain evidence="13 14">WT1</strain>
    </source>
</reference>